<dbReference type="Gene3D" id="2.20.28.160">
    <property type="match status" value="1"/>
</dbReference>
<keyword evidence="2" id="KW-1185">Reference proteome</keyword>
<evidence type="ECO:0000313" key="2">
    <source>
        <dbReference type="Proteomes" id="UP000324020"/>
    </source>
</evidence>
<evidence type="ECO:0000313" key="1">
    <source>
        <dbReference type="EMBL" id="SDG10333.1"/>
    </source>
</evidence>
<protein>
    <submittedName>
        <fullName evidence="1">Alpha-aminoadipate carrier protein LysW</fullName>
    </submittedName>
</protein>
<organism evidence="1 2">
    <name type="scientific">Halorubrum xinjiangense</name>
    <dbReference type="NCBI Taxonomy" id="261291"/>
    <lineage>
        <taxon>Archaea</taxon>
        <taxon>Methanobacteriati</taxon>
        <taxon>Methanobacteriota</taxon>
        <taxon>Stenosarchaea group</taxon>
        <taxon>Halobacteria</taxon>
        <taxon>Halobacteriales</taxon>
        <taxon>Haloferacaceae</taxon>
        <taxon>Halorubrum</taxon>
    </lineage>
</organism>
<dbReference type="PANTHER" id="PTHR40393:SF1">
    <property type="entry name" value="LYSINE BIOSYNTHESIS PROTEIN-RELATED"/>
    <property type="match status" value="1"/>
</dbReference>
<reference evidence="1 2" key="1">
    <citation type="submission" date="2016-10" db="EMBL/GenBank/DDBJ databases">
        <authorList>
            <person name="Varghese N."/>
            <person name="Submissions S."/>
        </authorList>
    </citation>
    <scope>NUCLEOTIDE SEQUENCE [LARGE SCALE GENOMIC DNA]</scope>
    <source>
        <strain evidence="1 2">CGMCC 1.3527</strain>
    </source>
</reference>
<dbReference type="AlphaFoldDB" id="A0A1G7RHU6"/>
<sequence length="72" mass="7753">MPIRGRVTGTMTSDTDTLTAEDPITGEEIEIPADVEVGEIIDSPVTGTELEVISLDPVVLEEAPELEEDWGE</sequence>
<dbReference type="Pfam" id="PF21344">
    <property type="entry name" value="Zn_ribbon_LysW"/>
    <property type="match status" value="1"/>
</dbReference>
<dbReference type="NCBIfam" id="TIGR01206">
    <property type="entry name" value="lysW"/>
    <property type="match status" value="1"/>
</dbReference>
<dbReference type="PANTHER" id="PTHR40393">
    <property type="entry name" value="LYSINE BIOSYNTHESIS PROTEIN-RELATED-RELATED"/>
    <property type="match status" value="1"/>
</dbReference>
<dbReference type="Proteomes" id="UP000324020">
    <property type="component" value="Unassembled WGS sequence"/>
</dbReference>
<dbReference type="EMBL" id="FNBO01000015">
    <property type="protein sequence ID" value="SDG10333.1"/>
    <property type="molecule type" value="Genomic_DNA"/>
</dbReference>
<accession>A0A1G7RHU6</accession>
<name>A0A1G7RHU6_9EURY</name>
<gene>
    <name evidence="1" type="ORF">SAMN04488067_11556</name>
</gene>
<proteinExistence type="predicted"/>
<dbReference type="InterPro" id="IPR005906">
    <property type="entry name" value="LysW"/>
</dbReference>